<gene>
    <name evidence="1" type="ORF">NX722_25250</name>
</gene>
<sequence>MMSKELEPGRALYSKVRGHFMIQDTTLSKWCKQKGIALQTAIDVLTGSRNGPKSKALRNEIVEASGMNKSPSDAA</sequence>
<dbReference type="RefSeq" id="WP_262565612.1">
    <property type="nucleotide sequence ID" value="NZ_JAPFCC010000001.1"/>
</dbReference>
<name>A0ABT3N2L8_9GAMM</name>
<dbReference type="Proteomes" id="UP001209854">
    <property type="component" value="Unassembled WGS sequence"/>
</dbReference>
<accession>A0ABT3N2L8</accession>
<evidence type="ECO:0000313" key="2">
    <source>
        <dbReference type="Proteomes" id="UP001209854"/>
    </source>
</evidence>
<evidence type="ECO:0008006" key="3">
    <source>
        <dbReference type="Google" id="ProtNLM"/>
    </source>
</evidence>
<dbReference type="EMBL" id="JAPFCC010000001">
    <property type="protein sequence ID" value="MCW7555874.1"/>
    <property type="molecule type" value="Genomic_DNA"/>
</dbReference>
<reference evidence="1 2" key="1">
    <citation type="submission" date="2022-10" db="EMBL/GenBank/DDBJ databases">
        <title>High-quality genome sequences of two octocoral-associated bacteria, Endozoicomonas euniceicola EF212 and Endozoicomonas gorgoniicola PS125.</title>
        <authorList>
            <person name="Chiou Y.-J."/>
            <person name="Chen Y.-H."/>
        </authorList>
    </citation>
    <scope>NUCLEOTIDE SEQUENCE [LARGE SCALE GENOMIC DNA]</scope>
    <source>
        <strain evidence="1 2">PS125</strain>
    </source>
</reference>
<comment type="caution">
    <text evidence="1">The sequence shown here is derived from an EMBL/GenBank/DDBJ whole genome shotgun (WGS) entry which is preliminary data.</text>
</comment>
<protein>
    <recommendedName>
        <fullName evidence="3">DNA-binding protein</fullName>
    </recommendedName>
</protein>
<organism evidence="1 2">
    <name type="scientific">Endozoicomonas gorgoniicola</name>
    <dbReference type="NCBI Taxonomy" id="1234144"/>
    <lineage>
        <taxon>Bacteria</taxon>
        <taxon>Pseudomonadati</taxon>
        <taxon>Pseudomonadota</taxon>
        <taxon>Gammaproteobacteria</taxon>
        <taxon>Oceanospirillales</taxon>
        <taxon>Endozoicomonadaceae</taxon>
        <taxon>Endozoicomonas</taxon>
    </lineage>
</organism>
<evidence type="ECO:0000313" key="1">
    <source>
        <dbReference type="EMBL" id="MCW7555874.1"/>
    </source>
</evidence>
<keyword evidence="2" id="KW-1185">Reference proteome</keyword>
<proteinExistence type="predicted"/>